<organism evidence="9 10">
    <name type="scientific">Thermobrachium celere DSM 8682</name>
    <dbReference type="NCBI Taxonomy" id="941824"/>
    <lineage>
        <taxon>Bacteria</taxon>
        <taxon>Bacillati</taxon>
        <taxon>Bacillota</taxon>
        <taxon>Clostridia</taxon>
        <taxon>Eubacteriales</taxon>
        <taxon>Clostridiaceae</taxon>
        <taxon>Thermobrachium</taxon>
    </lineage>
</organism>
<protein>
    <submittedName>
        <fullName evidence="9">Polyferredoxin</fullName>
    </submittedName>
</protein>
<name>R7RRP6_9CLOT</name>
<feature type="transmembrane region" description="Helical" evidence="7">
    <location>
        <begin position="201"/>
        <end position="220"/>
    </location>
</feature>
<evidence type="ECO:0000256" key="2">
    <source>
        <dbReference type="ARBA" id="ARBA00022475"/>
    </source>
</evidence>
<dbReference type="GO" id="GO:0046872">
    <property type="term" value="F:metal ion binding"/>
    <property type="evidence" value="ECO:0007669"/>
    <property type="project" value="UniProtKB-KW"/>
</dbReference>
<dbReference type="EMBL" id="CAVN010000098">
    <property type="protein sequence ID" value="CDF58729.1"/>
    <property type="molecule type" value="Genomic_DNA"/>
</dbReference>
<feature type="transmembrane region" description="Helical" evidence="7">
    <location>
        <begin position="15"/>
        <end position="36"/>
    </location>
</feature>
<dbReference type="Proteomes" id="UP000014923">
    <property type="component" value="Unassembled WGS sequence"/>
</dbReference>
<keyword evidence="6 7" id="KW-0472">Membrane</keyword>
<feature type="transmembrane region" description="Helical" evidence="7">
    <location>
        <begin position="171"/>
        <end position="194"/>
    </location>
</feature>
<evidence type="ECO:0000313" key="10">
    <source>
        <dbReference type="Proteomes" id="UP000014923"/>
    </source>
</evidence>
<accession>R7RRP6</accession>
<evidence type="ECO:0000256" key="6">
    <source>
        <dbReference type="ARBA" id="ARBA00023136"/>
    </source>
</evidence>
<dbReference type="InterPro" id="IPR052378">
    <property type="entry name" value="NosR_regulator"/>
</dbReference>
<dbReference type="InterPro" id="IPR017900">
    <property type="entry name" value="4Fe4S_Fe_S_CS"/>
</dbReference>
<feature type="domain" description="4Fe-4S ferredoxin-type" evidence="8">
    <location>
        <begin position="218"/>
        <end position="247"/>
    </location>
</feature>
<dbReference type="Gene3D" id="3.30.70.20">
    <property type="match status" value="1"/>
</dbReference>
<dbReference type="GO" id="GO:0051536">
    <property type="term" value="F:iron-sulfur cluster binding"/>
    <property type="evidence" value="ECO:0007669"/>
    <property type="project" value="UniProtKB-KW"/>
</dbReference>
<feature type="transmembrane region" description="Helical" evidence="7">
    <location>
        <begin position="138"/>
        <end position="159"/>
    </location>
</feature>
<evidence type="ECO:0000259" key="8">
    <source>
        <dbReference type="PROSITE" id="PS51379"/>
    </source>
</evidence>
<evidence type="ECO:0000313" key="9">
    <source>
        <dbReference type="EMBL" id="CDF58729.1"/>
    </source>
</evidence>
<dbReference type="HOGENOM" id="CLU_033147_0_1_9"/>
<dbReference type="PROSITE" id="PS51379">
    <property type="entry name" value="4FE4S_FER_2"/>
    <property type="match status" value="1"/>
</dbReference>
<keyword evidence="2" id="KW-1003">Cell membrane</keyword>
<evidence type="ECO:0000256" key="1">
    <source>
        <dbReference type="ARBA" id="ARBA00004236"/>
    </source>
</evidence>
<dbReference type="AlphaFoldDB" id="R7RRP6"/>
<dbReference type="Pfam" id="PF12801">
    <property type="entry name" value="Fer4_5"/>
    <property type="match status" value="2"/>
</dbReference>
<proteinExistence type="predicted"/>
<comment type="subcellular location">
    <subcellularLocation>
        <location evidence="1">Cell membrane</location>
    </subcellularLocation>
</comment>
<dbReference type="OrthoDB" id="9806398at2"/>
<keyword evidence="3" id="KW-0479">Metal-binding</keyword>
<feature type="transmembrane region" description="Helical" evidence="7">
    <location>
        <begin position="81"/>
        <end position="103"/>
    </location>
</feature>
<evidence type="ECO:0000256" key="4">
    <source>
        <dbReference type="ARBA" id="ARBA00023004"/>
    </source>
</evidence>
<evidence type="ECO:0000256" key="3">
    <source>
        <dbReference type="ARBA" id="ARBA00022723"/>
    </source>
</evidence>
<dbReference type="PANTHER" id="PTHR30224">
    <property type="entry name" value="ELECTRON TRANSPORT PROTEIN"/>
    <property type="match status" value="1"/>
</dbReference>
<keyword evidence="5" id="KW-0411">Iron-sulfur</keyword>
<dbReference type="eggNOG" id="COG0348">
    <property type="taxonomic scope" value="Bacteria"/>
</dbReference>
<keyword evidence="10" id="KW-1185">Reference proteome</keyword>
<dbReference type="SUPFAM" id="SSF54862">
    <property type="entry name" value="4Fe-4S ferredoxins"/>
    <property type="match status" value="1"/>
</dbReference>
<gene>
    <name evidence="9" type="ORF">TCEL_00775</name>
</gene>
<sequence length="285" mass="32651">MTKIKSLDRKRNVKIRLFVQIFFFTIILLTAINQYLSKKNITIPFISNASLHGLCPFGGVVSIYKFVTEGSFVQKIHESSFVMLGLIVFLSILFGPVFCGWICPLGSVQEWLGNIGEKIFGKRYNKFVPNKLDNKLRYIRYFTFAWIVYVIAKTGKLLFNDIDPYYALFNFWTGEVTIQAIILLIIVIISSLFIERPWCKYLCPLGGFLGLFNFLSIFKIRRNKNTCISCKACDMVCPMNIVVSDKEVIKNHQCIRCLKCTSEVSCPVENTVVLSTKDGEEYEGK</sequence>
<comment type="caution">
    <text evidence="9">The sequence shown here is derived from an EMBL/GenBank/DDBJ whole genome shotgun (WGS) entry which is preliminary data.</text>
</comment>
<evidence type="ECO:0000256" key="5">
    <source>
        <dbReference type="ARBA" id="ARBA00023014"/>
    </source>
</evidence>
<keyword evidence="7" id="KW-1133">Transmembrane helix</keyword>
<dbReference type="PANTHER" id="PTHR30224:SF4">
    <property type="entry name" value="ELECTRON TRANSPORT PROTEIN YCCM-RELATED"/>
    <property type="match status" value="1"/>
</dbReference>
<dbReference type="InterPro" id="IPR017896">
    <property type="entry name" value="4Fe4S_Fe-S-bd"/>
</dbReference>
<evidence type="ECO:0000256" key="7">
    <source>
        <dbReference type="SAM" id="Phobius"/>
    </source>
</evidence>
<reference evidence="9" key="1">
    <citation type="submission" date="2013-03" db="EMBL/GenBank/DDBJ databases">
        <title>Draft genome sequence of the hydrogen-ethanol-producing anaerobic alkalithermophilic Caloramator celere.</title>
        <authorList>
            <person name="Ciranna A."/>
            <person name="Larjo A."/>
            <person name="Kivisto A."/>
            <person name="Santala V."/>
            <person name="Roos C."/>
            <person name="Karp M."/>
        </authorList>
    </citation>
    <scope>NUCLEOTIDE SEQUENCE [LARGE SCALE GENOMIC DNA]</scope>
    <source>
        <strain evidence="9">DSM 8682</strain>
    </source>
</reference>
<dbReference type="GO" id="GO:0005886">
    <property type="term" value="C:plasma membrane"/>
    <property type="evidence" value="ECO:0007669"/>
    <property type="project" value="UniProtKB-SubCell"/>
</dbReference>
<keyword evidence="7" id="KW-0812">Transmembrane</keyword>
<dbReference type="PROSITE" id="PS00198">
    <property type="entry name" value="4FE4S_FER_1"/>
    <property type="match status" value="1"/>
</dbReference>
<dbReference type="RefSeq" id="WP_018663105.1">
    <property type="nucleotide sequence ID" value="NZ_HF952018.1"/>
</dbReference>
<keyword evidence="4" id="KW-0408">Iron</keyword>